<sequence length="376" mass="42631">MSDSCQNEINFMNREMQKNYFEPNHGYPGYYQNTNGFGYDGNFDSVSDGSYYRDRVGRGQCYMQSPITTSNPCSENGTYLNYSNQCMQDGEQNGIHPTQPQNHHPPKQEIYPWMRESRQNAKSKQLAEIGGGDSDDLSGKELTGPPKRSRTAYTSAQLVELEKEFHFNRYLCRPRRIEMAALLNLSERQIKIWFQNRRMKYKKDQKQKNLMEKIHMESKGKLDVDDCSLLSPNATSGNESETDSSHTPGSQDPGDKVMNRSPMNCHTTPDPKPGQFQAMLNDERPPNCSPMDHHVTSGYGLSPFTPPMQAVTAPSNELSHVPCSTNGMNMQNVHSYMQQSMHIPLQHPQDNGYYMNNSVGFSQGSYGVSPPKLTHI</sequence>
<feature type="region of interest" description="Disordered" evidence="8">
    <location>
        <begin position="121"/>
        <end position="151"/>
    </location>
</feature>
<dbReference type="GO" id="GO:0000981">
    <property type="term" value="F:DNA-binding transcription factor activity, RNA polymerase II-specific"/>
    <property type="evidence" value="ECO:0007669"/>
    <property type="project" value="InterPro"/>
</dbReference>
<reference evidence="10" key="1">
    <citation type="journal article" date="2015" name="BMC Biol.">
        <title>Hox genes pattern the anterior-posterior axis of the juvenile but not the larva in a maximally-indirect developing invertebrate, Micrura alaskensis (Nemertea).</title>
        <authorList>
            <person name="Hiebert L.S."/>
            <person name="Maslakova S.A."/>
        </authorList>
    </citation>
    <scope>NUCLEOTIDE SEQUENCE</scope>
    <source>
        <strain evidence="10">MAL164219</strain>
    </source>
</reference>
<dbReference type="FunFam" id="1.10.10.60:FF:000504">
    <property type="entry name" value="Transcription factor RFX3"/>
    <property type="match status" value="1"/>
</dbReference>
<feature type="region of interest" description="Disordered" evidence="8">
    <location>
        <begin position="88"/>
        <end position="108"/>
    </location>
</feature>
<dbReference type="GO" id="GO:0005634">
    <property type="term" value="C:nucleus"/>
    <property type="evidence" value="ECO:0007669"/>
    <property type="project" value="UniProtKB-SubCell"/>
</dbReference>
<dbReference type="InterPro" id="IPR009057">
    <property type="entry name" value="Homeodomain-like_sf"/>
</dbReference>
<evidence type="ECO:0000256" key="2">
    <source>
        <dbReference type="ARBA" id="ARBA00022473"/>
    </source>
</evidence>
<dbReference type="PROSITE" id="PS00027">
    <property type="entry name" value="HOMEOBOX_1"/>
    <property type="match status" value="1"/>
</dbReference>
<evidence type="ECO:0000256" key="7">
    <source>
        <dbReference type="RuleBase" id="RU000682"/>
    </source>
</evidence>
<name>A0A0F6QL09_9BILA</name>
<dbReference type="EMBL" id="KP762173">
    <property type="protein sequence ID" value="AKE07579.1"/>
    <property type="molecule type" value="mRNA"/>
</dbReference>
<evidence type="ECO:0000256" key="4">
    <source>
        <dbReference type="ARBA" id="ARBA00023155"/>
    </source>
</evidence>
<dbReference type="CDD" id="cd00086">
    <property type="entry name" value="homeodomain"/>
    <property type="match status" value="1"/>
</dbReference>
<evidence type="ECO:0000313" key="10">
    <source>
        <dbReference type="EMBL" id="AKE07579.1"/>
    </source>
</evidence>
<evidence type="ECO:0000256" key="1">
    <source>
        <dbReference type="ARBA" id="ARBA00004123"/>
    </source>
</evidence>
<dbReference type="InterPro" id="IPR001356">
    <property type="entry name" value="HD"/>
</dbReference>
<dbReference type="SMART" id="SM00389">
    <property type="entry name" value="HOX"/>
    <property type="match status" value="1"/>
</dbReference>
<keyword evidence="2" id="KW-0217">Developmental protein</keyword>
<feature type="compositionally biased region" description="Polar residues" evidence="8">
    <location>
        <begin position="88"/>
        <end position="102"/>
    </location>
</feature>
<organism evidence="10">
    <name type="scientific">Maculaura alaskensis</name>
    <dbReference type="NCBI Taxonomy" id="187798"/>
    <lineage>
        <taxon>Eukaryota</taxon>
        <taxon>Metazoa</taxon>
        <taxon>Spiralia</taxon>
        <taxon>Lophotrochozoa</taxon>
        <taxon>Nemertea</taxon>
        <taxon>Pilidiophora</taxon>
        <taxon>Heteronemertea</taxon>
        <taxon>Lineidae</taxon>
        <taxon>Maculaura</taxon>
    </lineage>
</organism>
<dbReference type="PRINTS" id="PR00024">
    <property type="entry name" value="HOMEOBOX"/>
</dbReference>
<dbReference type="PROSITE" id="PS00032">
    <property type="entry name" value="ANTENNAPEDIA"/>
    <property type="match status" value="1"/>
</dbReference>
<gene>
    <name evidence="10" type="primary">Hox3</name>
</gene>
<feature type="DNA-binding region" description="Homeobox" evidence="6">
    <location>
        <begin position="146"/>
        <end position="205"/>
    </location>
</feature>
<feature type="region of interest" description="Disordered" evidence="8">
    <location>
        <begin position="224"/>
        <end position="271"/>
    </location>
</feature>
<keyword evidence="3 6" id="KW-0238">DNA-binding</keyword>
<evidence type="ECO:0000256" key="5">
    <source>
        <dbReference type="ARBA" id="ARBA00023242"/>
    </source>
</evidence>
<keyword evidence="4 6" id="KW-0371">Homeobox</keyword>
<dbReference type="PROSITE" id="PS50071">
    <property type="entry name" value="HOMEOBOX_2"/>
    <property type="match status" value="1"/>
</dbReference>
<dbReference type="InterPro" id="IPR020479">
    <property type="entry name" value="HD_metazoa"/>
</dbReference>
<evidence type="ECO:0000259" key="9">
    <source>
        <dbReference type="PROSITE" id="PS50071"/>
    </source>
</evidence>
<dbReference type="Pfam" id="PF00046">
    <property type="entry name" value="Homeodomain"/>
    <property type="match status" value="1"/>
</dbReference>
<evidence type="ECO:0000256" key="3">
    <source>
        <dbReference type="ARBA" id="ARBA00023125"/>
    </source>
</evidence>
<accession>A0A0F6QL09</accession>
<dbReference type="AlphaFoldDB" id="A0A0F6QL09"/>
<dbReference type="InterPro" id="IPR001827">
    <property type="entry name" value="Homeobox_Antennapedia_CS"/>
</dbReference>
<feature type="domain" description="Homeobox" evidence="9">
    <location>
        <begin position="144"/>
        <end position="204"/>
    </location>
</feature>
<dbReference type="GO" id="GO:0000978">
    <property type="term" value="F:RNA polymerase II cis-regulatory region sequence-specific DNA binding"/>
    <property type="evidence" value="ECO:0007669"/>
    <property type="project" value="TreeGrafter"/>
</dbReference>
<dbReference type="Gene3D" id="1.10.10.60">
    <property type="entry name" value="Homeodomain-like"/>
    <property type="match status" value="1"/>
</dbReference>
<comment type="subcellular location">
    <subcellularLocation>
        <location evidence="1 6 7">Nucleus</location>
    </subcellularLocation>
</comment>
<proteinExistence type="evidence at transcript level"/>
<dbReference type="SUPFAM" id="SSF46689">
    <property type="entry name" value="Homeodomain-like"/>
    <property type="match status" value="1"/>
</dbReference>
<dbReference type="InterPro" id="IPR017970">
    <property type="entry name" value="Homeobox_CS"/>
</dbReference>
<feature type="compositionally biased region" description="Polar residues" evidence="8">
    <location>
        <begin position="230"/>
        <end position="250"/>
    </location>
</feature>
<protein>
    <submittedName>
        <fullName evidence="10">MaHox3 Hox protein</fullName>
    </submittedName>
</protein>
<dbReference type="PANTHER" id="PTHR45664:SF18">
    <property type="entry name" value="HOMEOBOX PROTEIN HOX3"/>
    <property type="match status" value="1"/>
</dbReference>
<evidence type="ECO:0000256" key="8">
    <source>
        <dbReference type="SAM" id="MobiDB-lite"/>
    </source>
</evidence>
<keyword evidence="5 6" id="KW-0539">Nucleus</keyword>
<dbReference type="PANTHER" id="PTHR45664">
    <property type="entry name" value="PROTEIN ZERKNUELLT 1-RELATED"/>
    <property type="match status" value="1"/>
</dbReference>
<evidence type="ECO:0000256" key="6">
    <source>
        <dbReference type="PROSITE-ProRule" id="PRU00108"/>
    </source>
</evidence>